<dbReference type="Proteomes" id="UP000799750">
    <property type="component" value="Unassembled WGS sequence"/>
</dbReference>
<keyword evidence="4" id="KW-1185">Reference proteome</keyword>
<name>A0A6A6QRV6_9PEZI</name>
<feature type="region of interest" description="Disordered" evidence="1">
    <location>
        <begin position="1"/>
        <end position="26"/>
    </location>
</feature>
<keyword evidence="2" id="KW-0472">Membrane</keyword>
<keyword evidence="2" id="KW-1133">Transmembrane helix</keyword>
<organism evidence="3 4">
    <name type="scientific">Lophium mytilinum</name>
    <dbReference type="NCBI Taxonomy" id="390894"/>
    <lineage>
        <taxon>Eukaryota</taxon>
        <taxon>Fungi</taxon>
        <taxon>Dikarya</taxon>
        <taxon>Ascomycota</taxon>
        <taxon>Pezizomycotina</taxon>
        <taxon>Dothideomycetes</taxon>
        <taxon>Pleosporomycetidae</taxon>
        <taxon>Mytilinidiales</taxon>
        <taxon>Mytilinidiaceae</taxon>
        <taxon>Lophium</taxon>
    </lineage>
</organism>
<reference evidence="3" key="1">
    <citation type="journal article" date="2020" name="Stud. Mycol.">
        <title>101 Dothideomycetes genomes: a test case for predicting lifestyles and emergence of pathogens.</title>
        <authorList>
            <person name="Haridas S."/>
            <person name="Albert R."/>
            <person name="Binder M."/>
            <person name="Bloem J."/>
            <person name="Labutti K."/>
            <person name="Salamov A."/>
            <person name="Andreopoulos B."/>
            <person name="Baker S."/>
            <person name="Barry K."/>
            <person name="Bills G."/>
            <person name="Bluhm B."/>
            <person name="Cannon C."/>
            <person name="Castanera R."/>
            <person name="Culley D."/>
            <person name="Daum C."/>
            <person name="Ezra D."/>
            <person name="Gonzalez J."/>
            <person name="Henrissat B."/>
            <person name="Kuo A."/>
            <person name="Liang C."/>
            <person name="Lipzen A."/>
            <person name="Lutzoni F."/>
            <person name="Magnuson J."/>
            <person name="Mondo S."/>
            <person name="Nolan M."/>
            <person name="Ohm R."/>
            <person name="Pangilinan J."/>
            <person name="Park H.-J."/>
            <person name="Ramirez L."/>
            <person name="Alfaro M."/>
            <person name="Sun H."/>
            <person name="Tritt A."/>
            <person name="Yoshinaga Y."/>
            <person name="Zwiers L.-H."/>
            <person name="Turgeon B."/>
            <person name="Goodwin S."/>
            <person name="Spatafora J."/>
            <person name="Crous P."/>
            <person name="Grigoriev I."/>
        </authorList>
    </citation>
    <scope>NUCLEOTIDE SEQUENCE</scope>
    <source>
        <strain evidence="3">CBS 269.34</strain>
    </source>
</reference>
<evidence type="ECO:0000313" key="3">
    <source>
        <dbReference type="EMBL" id="KAF2495248.1"/>
    </source>
</evidence>
<keyword evidence="2" id="KW-0812">Transmembrane</keyword>
<gene>
    <name evidence="3" type="ORF">BU16DRAFT_527125</name>
</gene>
<dbReference type="AlphaFoldDB" id="A0A6A6QRV6"/>
<evidence type="ECO:0000313" key="4">
    <source>
        <dbReference type="Proteomes" id="UP000799750"/>
    </source>
</evidence>
<evidence type="ECO:0000256" key="1">
    <source>
        <dbReference type="SAM" id="MobiDB-lite"/>
    </source>
</evidence>
<sequence length="68" mass="7898">MANSHHIHQHYGTILLESPRDRRRRSREESPAYQCFGFLMFCAVAGFMLFVLFQISSEPQPGFPNGPW</sequence>
<evidence type="ECO:0000256" key="2">
    <source>
        <dbReference type="SAM" id="Phobius"/>
    </source>
</evidence>
<protein>
    <submittedName>
        <fullName evidence="3">Uncharacterized protein</fullName>
    </submittedName>
</protein>
<accession>A0A6A6QRV6</accession>
<proteinExistence type="predicted"/>
<dbReference type="EMBL" id="MU004189">
    <property type="protein sequence ID" value="KAF2495248.1"/>
    <property type="molecule type" value="Genomic_DNA"/>
</dbReference>
<feature type="transmembrane region" description="Helical" evidence="2">
    <location>
        <begin position="32"/>
        <end position="55"/>
    </location>
</feature>